<feature type="compositionally biased region" description="Low complexity" evidence="1">
    <location>
        <begin position="74"/>
        <end position="86"/>
    </location>
</feature>
<name>A0A0L8JHQ3_STRVR</name>
<dbReference type="PATRIC" id="fig|1938.6.peg.6656"/>
<gene>
    <name evidence="2" type="ORF">ADK34_31045</name>
</gene>
<accession>A0A0L8JHQ3</accession>
<protein>
    <submittedName>
        <fullName evidence="2">Uncharacterized protein</fullName>
    </submittedName>
</protein>
<proteinExistence type="predicted"/>
<organism evidence="2 3">
    <name type="scientific">Streptomyces viridochromogenes</name>
    <dbReference type="NCBI Taxonomy" id="1938"/>
    <lineage>
        <taxon>Bacteria</taxon>
        <taxon>Bacillati</taxon>
        <taxon>Actinomycetota</taxon>
        <taxon>Actinomycetes</taxon>
        <taxon>Kitasatosporales</taxon>
        <taxon>Streptomycetaceae</taxon>
        <taxon>Streptomyces</taxon>
    </lineage>
</organism>
<evidence type="ECO:0000256" key="1">
    <source>
        <dbReference type="SAM" id="MobiDB-lite"/>
    </source>
</evidence>
<dbReference type="AlphaFoldDB" id="A0A0L8JHQ3"/>
<feature type="compositionally biased region" description="Gly residues" evidence="1">
    <location>
        <begin position="58"/>
        <end position="69"/>
    </location>
</feature>
<dbReference type="Proteomes" id="UP000037023">
    <property type="component" value="Unassembled WGS sequence"/>
</dbReference>
<evidence type="ECO:0000313" key="2">
    <source>
        <dbReference type="EMBL" id="KOG13237.1"/>
    </source>
</evidence>
<comment type="caution">
    <text evidence="2">The sequence shown here is derived from an EMBL/GenBank/DDBJ whole genome shotgun (WGS) entry which is preliminary data.</text>
</comment>
<reference evidence="2 3" key="1">
    <citation type="submission" date="2015-06" db="EMBL/GenBank/DDBJ databases">
        <authorList>
            <person name="Hoefler B.C."/>
            <person name="Straight P.D."/>
        </authorList>
    </citation>
    <scope>NUCLEOTIDE SEQUENCE [LARGE SCALE GENOMIC DNA]</scope>
    <source>
        <strain evidence="2 3">NRRL 3427</strain>
    </source>
</reference>
<dbReference type="EMBL" id="LGUP01000378">
    <property type="protein sequence ID" value="KOG13237.1"/>
    <property type="molecule type" value="Genomic_DNA"/>
</dbReference>
<evidence type="ECO:0000313" key="3">
    <source>
        <dbReference type="Proteomes" id="UP000037023"/>
    </source>
</evidence>
<sequence>MSAPNSPGEQGPDEMRCRTMWEAMRPPRTRGFRERTARGVATGVAPGACRPAPDMPYAGGGGGGGGTHRGPGRGRAAPGREASGGG</sequence>
<feature type="non-terminal residue" evidence="2">
    <location>
        <position position="86"/>
    </location>
</feature>
<feature type="region of interest" description="Disordered" evidence="1">
    <location>
        <begin position="23"/>
        <end position="86"/>
    </location>
</feature>